<protein>
    <submittedName>
        <fullName evidence="1">Uncharacterized protein</fullName>
    </submittedName>
</protein>
<comment type="caution">
    <text evidence="1">The sequence shown here is derived from an EMBL/GenBank/DDBJ whole genome shotgun (WGS) entry which is preliminary data.</text>
</comment>
<name>A0A9X4KNW6_9BACL</name>
<dbReference type="InterPro" id="IPR027417">
    <property type="entry name" value="P-loop_NTPase"/>
</dbReference>
<evidence type="ECO:0000313" key="2">
    <source>
        <dbReference type="Proteomes" id="UP001153404"/>
    </source>
</evidence>
<proteinExistence type="predicted"/>
<dbReference type="AlphaFoldDB" id="A0A9X4KNW6"/>
<sequence length="217" mass="24845">MSKTLLNCFSNIYIRNPKKQVSVLVFDNLETIFHSEKLMDELGNLIVLLDDRRYAQYNVKFVIVGVPSGIIEYFSKTKNLTTISNRLSEISEVTRLNADQVTSFIKSGFIEELMINFESSSLYKKYEDHIAWVTNGIPQRLHEYCLEVCYFCEENNWSAKDQYLNLADQKWVAKSLSKNYVVIDNIMNSKETTVGTEILQTSTARSQSTSASSSPES</sequence>
<dbReference type="SUPFAM" id="SSF52540">
    <property type="entry name" value="P-loop containing nucleoside triphosphate hydrolases"/>
    <property type="match status" value="1"/>
</dbReference>
<evidence type="ECO:0000313" key="1">
    <source>
        <dbReference type="EMBL" id="MDG0808067.1"/>
    </source>
</evidence>
<dbReference type="EMBL" id="JAPDIA010000001">
    <property type="protein sequence ID" value="MDG0808067.1"/>
    <property type="molecule type" value="Genomic_DNA"/>
</dbReference>
<reference evidence="1" key="1">
    <citation type="submission" date="2022-10" db="EMBL/GenBank/DDBJ databases">
        <title>Comparative genomic analysis of Cohnella hashimotonis sp. nov., isolated from the International Space Station.</title>
        <authorList>
            <person name="Simpson A."/>
            <person name="Venkateswaran K."/>
        </authorList>
    </citation>
    <scope>NUCLEOTIDE SEQUENCE</scope>
    <source>
        <strain evidence="1">DSM 28161</strain>
    </source>
</reference>
<dbReference type="Proteomes" id="UP001153404">
    <property type="component" value="Unassembled WGS sequence"/>
</dbReference>
<keyword evidence="2" id="KW-1185">Reference proteome</keyword>
<accession>A0A9X4KNW6</accession>
<organism evidence="1 2">
    <name type="scientific">Cohnella rhizosphaerae</name>
    <dbReference type="NCBI Taxonomy" id="1457232"/>
    <lineage>
        <taxon>Bacteria</taxon>
        <taxon>Bacillati</taxon>
        <taxon>Bacillota</taxon>
        <taxon>Bacilli</taxon>
        <taxon>Bacillales</taxon>
        <taxon>Paenibacillaceae</taxon>
        <taxon>Cohnella</taxon>
    </lineage>
</organism>
<gene>
    <name evidence="1" type="ORF">OMP40_00575</name>
</gene>
<dbReference type="RefSeq" id="WP_277528289.1">
    <property type="nucleotide sequence ID" value="NZ_JAPDIA010000001.1"/>
</dbReference>